<feature type="region of interest" description="Disordered" evidence="1">
    <location>
        <begin position="130"/>
        <end position="149"/>
    </location>
</feature>
<evidence type="ECO:0000313" key="3">
    <source>
        <dbReference type="Proteomes" id="UP001194468"/>
    </source>
</evidence>
<dbReference type="EMBL" id="WHUW01000003">
    <property type="protein sequence ID" value="KAF8448769.1"/>
    <property type="molecule type" value="Genomic_DNA"/>
</dbReference>
<feature type="compositionally biased region" description="Basic and acidic residues" evidence="1">
    <location>
        <begin position="218"/>
        <end position="232"/>
    </location>
</feature>
<dbReference type="AlphaFoldDB" id="A0AAD4GJW3"/>
<reference evidence="2" key="2">
    <citation type="journal article" date="2020" name="Nat. Commun.">
        <title>Large-scale genome sequencing of mycorrhizal fungi provides insights into the early evolution of symbiotic traits.</title>
        <authorList>
            <person name="Miyauchi S."/>
            <person name="Kiss E."/>
            <person name="Kuo A."/>
            <person name="Drula E."/>
            <person name="Kohler A."/>
            <person name="Sanchez-Garcia M."/>
            <person name="Morin E."/>
            <person name="Andreopoulos B."/>
            <person name="Barry K.W."/>
            <person name="Bonito G."/>
            <person name="Buee M."/>
            <person name="Carver A."/>
            <person name="Chen C."/>
            <person name="Cichocki N."/>
            <person name="Clum A."/>
            <person name="Culley D."/>
            <person name="Crous P.W."/>
            <person name="Fauchery L."/>
            <person name="Girlanda M."/>
            <person name="Hayes R.D."/>
            <person name="Keri Z."/>
            <person name="LaButti K."/>
            <person name="Lipzen A."/>
            <person name="Lombard V."/>
            <person name="Magnuson J."/>
            <person name="Maillard F."/>
            <person name="Murat C."/>
            <person name="Nolan M."/>
            <person name="Ohm R.A."/>
            <person name="Pangilinan J."/>
            <person name="Pereira M.F."/>
            <person name="Perotto S."/>
            <person name="Peter M."/>
            <person name="Pfister S."/>
            <person name="Riley R."/>
            <person name="Sitrit Y."/>
            <person name="Stielow J.B."/>
            <person name="Szollosi G."/>
            <person name="Zifcakova L."/>
            <person name="Stursova M."/>
            <person name="Spatafora J.W."/>
            <person name="Tedersoo L."/>
            <person name="Vaario L.M."/>
            <person name="Yamada A."/>
            <person name="Yan M."/>
            <person name="Wang P."/>
            <person name="Xu J."/>
            <person name="Bruns T."/>
            <person name="Baldrian P."/>
            <person name="Vilgalys R."/>
            <person name="Dunand C."/>
            <person name="Henrissat B."/>
            <person name="Grigoriev I.V."/>
            <person name="Hibbett D."/>
            <person name="Nagy L.G."/>
            <person name="Martin F.M."/>
        </authorList>
    </citation>
    <scope>NUCLEOTIDE SEQUENCE</scope>
    <source>
        <strain evidence="2">BED1</strain>
    </source>
</reference>
<dbReference type="PANTHER" id="PTHR47204">
    <property type="entry name" value="OS02G0168900 PROTEIN"/>
    <property type="match status" value="1"/>
</dbReference>
<feature type="region of interest" description="Disordered" evidence="1">
    <location>
        <begin position="218"/>
        <end position="241"/>
    </location>
</feature>
<dbReference type="PANTHER" id="PTHR47204:SF1">
    <property type="entry name" value="RIBONUCLEASE H2 SUBUNIT C"/>
    <property type="match status" value="1"/>
</dbReference>
<name>A0AAD4GJW3_BOLED</name>
<keyword evidence="3" id="KW-1185">Reference proteome</keyword>
<proteinExistence type="predicted"/>
<gene>
    <name evidence="2" type="ORF">L210DRAFT_3640412</name>
</gene>
<organism evidence="2 3">
    <name type="scientific">Boletus edulis BED1</name>
    <dbReference type="NCBI Taxonomy" id="1328754"/>
    <lineage>
        <taxon>Eukaryota</taxon>
        <taxon>Fungi</taxon>
        <taxon>Dikarya</taxon>
        <taxon>Basidiomycota</taxon>
        <taxon>Agaricomycotina</taxon>
        <taxon>Agaricomycetes</taxon>
        <taxon>Agaricomycetidae</taxon>
        <taxon>Boletales</taxon>
        <taxon>Boletineae</taxon>
        <taxon>Boletaceae</taxon>
        <taxon>Boletoideae</taxon>
        <taxon>Boletus</taxon>
    </lineage>
</organism>
<dbReference type="InterPro" id="IPR013924">
    <property type="entry name" value="RNase_H2_suC"/>
</dbReference>
<dbReference type="Gene3D" id="2.40.128.680">
    <property type="match status" value="1"/>
</dbReference>
<dbReference type="Proteomes" id="UP001194468">
    <property type="component" value="Unassembled WGS sequence"/>
</dbReference>
<reference evidence="2" key="1">
    <citation type="submission" date="2019-10" db="EMBL/GenBank/DDBJ databases">
        <authorList>
            <consortium name="DOE Joint Genome Institute"/>
            <person name="Kuo A."/>
            <person name="Miyauchi S."/>
            <person name="Kiss E."/>
            <person name="Drula E."/>
            <person name="Kohler A."/>
            <person name="Sanchez-Garcia M."/>
            <person name="Andreopoulos B."/>
            <person name="Barry K.W."/>
            <person name="Bonito G."/>
            <person name="Buee M."/>
            <person name="Carver A."/>
            <person name="Chen C."/>
            <person name="Cichocki N."/>
            <person name="Clum A."/>
            <person name="Culley D."/>
            <person name="Crous P.W."/>
            <person name="Fauchery L."/>
            <person name="Girlanda M."/>
            <person name="Hayes R."/>
            <person name="Keri Z."/>
            <person name="LaButti K."/>
            <person name="Lipzen A."/>
            <person name="Lombard V."/>
            <person name="Magnuson J."/>
            <person name="Maillard F."/>
            <person name="Morin E."/>
            <person name="Murat C."/>
            <person name="Nolan M."/>
            <person name="Ohm R."/>
            <person name="Pangilinan J."/>
            <person name="Pereira M."/>
            <person name="Perotto S."/>
            <person name="Peter M."/>
            <person name="Riley R."/>
            <person name="Sitrit Y."/>
            <person name="Stielow B."/>
            <person name="Szollosi G."/>
            <person name="Zifcakova L."/>
            <person name="Stursova M."/>
            <person name="Spatafora J.W."/>
            <person name="Tedersoo L."/>
            <person name="Vaario L.-M."/>
            <person name="Yamada A."/>
            <person name="Yan M."/>
            <person name="Wang P."/>
            <person name="Xu J."/>
            <person name="Bruns T."/>
            <person name="Baldrian P."/>
            <person name="Vilgalys R."/>
            <person name="Henrissat B."/>
            <person name="Grigoriev I.V."/>
            <person name="Hibbett D."/>
            <person name="Nagy L.G."/>
            <person name="Martin F.M."/>
        </authorList>
    </citation>
    <scope>NUCLEOTIDE SEQUENCE</scope>
    <source>
        <strain evidence="2">BED1</strain>
    </source>
</reference>
<evidence type="ECO:0000313" key="2">
    <source>
        <dbReference type="EMBL" id="KAF8448769.1"/>
    </source>
</evidence>
<comment type="caution">
    <text evidence="2">The sequence shown here is derived from an EMBL/GenBank/DDBJ whole genome shotgun (WGS) entry which is preliminary data.</text>
</comment>
<evidence type="ECO:0000256" key="1">
    <source>
        <dbReference type="SAM" id="MobiDB-lite"/>
    </source>
</evidence>
<protein>
    <submittedName>
        <fullName evidence="2">Ribonuclease H2, subunit C</fullName>
    </submittedName>
</protein>
<accession>A0AAD4GJW3</accession>
<dbReference type="GO" id="GO:0006401">
    <property type="term" value="P:RNA catabolic process"/>
    <property type="evidence" value="ECO:0007669"/>
    <property type="project" value="InterPro"/>
</dbReference>
<sequence>MLLEIAPVTDAGLLPACTPSLMPFCISYTGPAPVSRYFRPRPAPPSLAALSLQSSSSATLVASSSSLLSKEKSSLGAVSSATSIGSLAHESECGEDELLSMTRSSVVNQVEQVTATGLVMDAATGMDSETQPALDVVPPDDSSKGTGAYIPASRNVGRLVAAFRGRQMYGQVVDIPNGYGGLVLRAPLDPKGNLKGEDDANKVSKTRGATRRLNHATVDDPKEKDDGDRCPDSDVDPLPPARKLVPLSTFNSFMLWTPDRPLDEGRDEYVKALAEWTRLAAEIHSYDE</sequence>
<dbReference type="GO" id="GO:0032299">
    <property type="term" value="C:ribonuclease H2 complex"/>
    <property type="evidence" value="ECO:0007669"/>
    <property type="project" value="InterPro"/>
</dbReference>
<dbReference type="Pfam" id="PF08615">
    <property type="entry name" value="RNase_H2_suC"/>
    <property type="match status" value="1"/>
</dbReference>